<organism evidence="7">
    <name type="scientific">marine sediment metagenome</name>
    <dbReference type="NCBI Taxonomy" id="412755"/>
    <lineage>
        <taxon>unclassified sequences</taxon>
        <taxon>metagenomes</taxon>
        <taxon>ecological metagenomes</taxon>
    </lineage>
</organism>
<keyword evidence="3" id="KW-0560">Oxidoreductase</keyword>
<dbReference type="GO" id="GO:0016491">
    <property type="term" value="F:oxidoreductase activity"/>
    <property type="evidence" value="ECO:0007669"/>
    <property type="project" value="UniProtKB-KW"/>
</dbReference>
<dbReference type="GO" id="GO:0051537">
    <property type="term" value="F:2 iron, 2 sulfur cluster binding"/>
    <property type="evidence" value="ECO:0007669"/>
    <property type="project" value="UniProtKB-KW"/>
</dbReference>
<dbReference type="InterPro" id="IPR006058">
    <property type="entry name" value="2Fe2S_fd_BS"/>
</dbReference>
<feature type="domain" description="2Fe-2S ferredoxin-type" evidence="6">
    <location>
        <begin position="4"/>
        <end position="80"/>
    </location>
</feature>
<dbReference type="AlphaFoldDB" id="X0Z2D5"/>
<dbReference type="Pfam" id="PF01799">
    <property type="entry name" value="Fer2_2"/>
    <property type="match status" value="1"/>
</dbReference>
<dbReference type="InterPro" id="IPR036010">
    <property type="entry name" value="2Fe-2S_ferredoxin-like_sf"/>
</dbReference>
<dbReference type="PANTHER" id="PTHR44379:SF8">
    <property type="entry name" value="XANTHINE DEHYDROGENASE IRON-SULFUR-BINDING SUBUNIT XDHC-RELATED"/>
    <property type="match status" value="1"/>
</dbReference>
<dbReference type="Pfam" id="PF00111">
    <property type="entry name" value="Fer2"/>
    <property type="match status" value="1"/>
</dbReference>
<evidence type="ECO:0000256" key="4">
    <source>
        <dbReference type="ARBA" id="ARBA00023004"/>
    </source>
</evidence>
<dbReference type="SUPFAM" id="SSF54292">
    <property type="entry name" value="2Fe-2S ferredoxin-like"/>
    <property type="match status" value="1"/>
</dbReference>
<dbReference type="GO" id="GO:0046872">
    <property type="term" value="F:metal ion binding"/>
    <property type="evidence" value="ECO:0007669"/>
    <property type="project" value="UniProtKB-KW"/>
</dbReference>
<dbReference type="InterPro" id="IPR012675">
    <property type="entry name" value="Beta-grasp_dom_sf"/>
</dbReference>
<dbReference type="InterPro" id="IPR051452">
    <property type="entry name" value="Diverse_Oxidoreductases"/>
</dbReference>
<dbReference type="EMBL" id="BART01004562">
    <property type="protein sequence ID" value="GAG54633.1"/>
    <property type="molecule type" value="Genomic_DNA"/>
</dbReference>
<dbReference type="InterPro" id="IPR001041">
    <property type="entry name" value="2Fe-2S_ferredoxin-type"/>
</dbReference>
<accession>X0Z2D5</accession>
<dbReference type="PROSITE" id="PS51085">
    <property type="entry name" value="2FE2S_FER_2"/>
    <property type="match status" value="1"/>
</dbReference>
<keyword evidence="5" id="KW-0411">Iron-sulfur</keyword>
<dbReference type="InterPro" id="IPR036884">
    <property type="entry name" value="2Fe-2S-bd_dom_sf"/>
</dbReference>
<dbReference type="Gene3D" id="3.10.20.30">
    <property type="match status" value="1"/>
</dbReference>
<evidence type="ECO:0000313" key="7">
    <source>
        <dbReference type="EMBL" id="GAG54633.1"/>
    </source>
</evidence>
<keyword evidence="2" id="KW-0479">Metal-binding</keyword>
<protein>
    <recommendedName>
        <fullName evidence="6">2Fe-2S ferredoxin-type domain-containing protein</fullName>
    </recommendedName>
</protein>
<keyword evidence="1" id="KW-0001">2Fe-2S</keyword>
<evidence type="ECO:0000256" key="3">
    <source>
        <dbReference type="ARBA" id="ARBA00023002"/>
    </source>
</evidence>
<proteinExistence type="predicted"/>
<dbReference type="InterPro" id="IPR002888">
    <property type="entry name" value="2Fe-2S-bd"/>
</dbReference>
<sequence>MNKITVTFIVNGKEVTLKVGPKERLLDTLREQLELTGTKEGCSIGECGACTVILDGKAVSSCLILTGQIGGSEVLTVEGLEVDGKLDSLQQSFIDYHAIQCGFCTPGMLMSAKALLIHNPHPSREEIKTALEGNLCRCTGYEQIIEAIESS</sequence>
<evidence type="ECO:0000256" key="1">
    <source>
        <dbReference type="ARBA" id="ARBA00022714"/>
    </source>
</evidence>
<dbReference type="Gene3D" id="1.10.150.120">
    <property type="entry name" value="[2Fe-2S]-binding domain"/>
    <property type="match status" value="1"/>
</dbReference>
<keyword evidence="4" id="KW-0408">Iron</keyword>
<evidence type="ECO:0000256" key="2">
    <source>
        <dbReference type="ARBA" id="ARBA00022723"/>
    </source>
</evidence>
<evidence type="ECO:0000259" key="6">
    <source>
        <dbReference type="PROSITE" id="PS51085"/>
    </source>
</evidence>
<dbReference type="CDD" id="cd00207">
    <property type="entry name" value="fer2"/>
    <property type="match status" value="1"/>
</dbReference>
<dbReference type="SUPFAM" id="SSF47741">
    <property type="entry name" value="CO dehydrogenase ISP C-domain like"/>
    <property type="match status" value="1"/>
</dbReference>
<dbReference type="FunFam" id="1.10.150.120:FF:000003">
    <property type="entry name" value="Carbon monoxide dehydrogenase, small subunit"/>
    <property type="match status" value="1"/>
</dbReference>
<reference evidence="7" key="1">
    <citation type="journal article" date="2014" name="Front. Microbiol.">
        <title>High frequency of phylogenetically diverse reductive dehalogenase-homologous genes in deep subseafloor sedimentary metagenomes.</title>
        <authorList>
            <person name="Kawai M."/>
            <person name="Futagami T."/>
            <person name="Toyoda A."/>
            <person name="Takaki Y."/>
            <person name="Nishi S."/>
            <person name="Hori S."/>
            <person name="Arai W."/>
            <person name="Tsubouchi T."/>
            <person name="Morono Y."/>
            <person name="Uchiyama I."/>
            <person name="Ito T."/>
            <person name="Fujiyama A."/>
            <person name="Inagaki F."/>
            <person name="Takami H."/>
        </authorList>
    </citation>
    <scope>NUCLEOTIDE SEQUENCE</scope>
    <source>
        <strain evidence="7">Expedition CK06-06</strain>
    </source>
</reference>
<evidence type="ECO:0000256" key="5">
    <source>
        <dbReference type="ARBA" id="ARBA00023014"/>
    </source>
</evidence>
<comment type="caution">
    <text evidence="7">The sequence shown here is derived from an EMBL/GenBank/DDBJ whole genome shotgun (WGS) entry which is preliminary data.</text>
</comment>
<gene>
    <name evidence="7" type="ORF">S01H4_11347</name>
</gene>
<dbReference type="PANTHER" id="PTHR44379">
    <property type="entry name" value="OXIDOREDUCTASE WITH IRON-SULFUR SUBUNIT"/>
    <property type="match status" value="1"/>
</dbReference>
<dbReference type="PROSITE" id="PS00197">
    <property type="entry name" value="2FE2S_FER_1"/>
    <property type="match status" value="1"/>
</dbReference>
<name>X0Z2D5_9ZZZZ</name>
<dbReference type="FunFam" id="3.10.20.30:FF:000020">
    <property type="entry name" value="Xanthine dehydrogenase iron-sulfur subunit"/>
    <property type="match status" value="1"/>
</dbReference>